<reference evidence="1" key="1">
    <citation type="journal article" date="2021" name="PeerJ">
        <title>Extensive microbial diversity within the chicken gut microbiome revealed by metagenomics and culture.</title>
        <authorList>
            <person name="Gilroy R."/>
            <person name="Ravi A."/>
            <person name="Getino M."/>
            <person name="Pursley I."/>
            <person name="Horton D.L."/>
            <person name="Alikhan N.F."/>
            <person name="Baker D."/>
            <person name="Gharbi K."/>
            <person name="Hall N."/>
            <person name="Watson M."/>
            <person name="Adriaenssens E.M."/>
            <person name="Foster-Nyarko E."/>
            <person name="Jarju S."/>
            <person name="Secka A."/>
            <person name="Antonio M."/>
            <person name="Oren A."/>
            <person name="Chaudhuri R.R."/>
            <person name="La Ragione R."/>
            <person name="Hildebrand F."/>
            <person name="Pallen M.J."/>
        </authorList>
    </citation>
    <scope>NUCLEOTIDE SEQUENCE</scope>
    <source>
        <strain evidence="1">CHK192-19661</strain>
    </source>
</reference>
<gene>
    <name evidence="1" type="ORF">H9726_03110</name>
</gene>
<accession>A0A9D2D6E8</accession>
<protein>
    <submittedName>
        <fullName evidence="1">Uncharacterized protein</fullName>
    </submittedName>
</protein>
<dbReference type="AlphaFoldDB" id="A0A9D2D6E8"/>
<name>A0A9D2D6E8_9FIRM</name>
<reference evidence="1" key="2">
    <citation type="submission" date="2021-04" db="EMBL/GenBank/DDBJ databases">
        <authorList>
            <person name="Gilroy R."/>
        </authorList>
    </citation>
    <scope>NUCLEOTIDE SEQUENCE</scope>
    <source>
        <strain evidence="1">CHK192-19661</strain>
    </source>
</reference>
<evidence type="ECO:0000313" key="2">
    <source>
        <dbReference type="Proteomes" id="UP000824025"/>
    </source>
</evidence>
<organism evidence="1 2">
    <name type="scientific">Candidatus Borkfalkia avicola</name>
    <dbReference type="NCBI Taxonomy" id="2838503"/>
    <lineage>
        <taxon>Bacteria</taxon>
        <taxon>Bacillati</taxon>
        <taxon>Bacillota</taxon>
        <taxon>Clostridia</taxon>
        <taxon>Christensenellales</taxon>
        <taxon>Christensenellaceae</taxon>
        <taxon>Candidatus Borkfalkia</taxon>
    </lineage>
</organism>
<evidence type="ECO:0000313" key="1">
    <source>
        <dbReference type="EMBL" id="HIZ09458.1"/>
    </source>
</evidence>
<proteinExistence type="predicted"/>
<sequence>MKKRIIGILFAAVLGLLLGVPLAGCGYKPHGAFYSLQEAYDAGYITRADLEEIAERQNNGTYVSEEELDAQIKQQILEDRAEWLRNPEEDPYPEAEASGVRIVHYYGVYQGDCYAVMLSSIYEPAFPAVEEEQWEHIGGVDILYLNPRRIEIWKKN</sequence>
<dbReference type="Proteomes" id="UP000824025">
    <property type="component" value="Unassembled WGS sequence"/>
</dbReference>
<dbReference type="EMBL" id="DXCF01000016">
    <property type="protein sequence ID" value="HIZ09458.1"/>
    <property type="molecule type" value="Genomic_DNA"/>
</dbReference>
<comment type="caution">
    <text evidence="1">The sequence shown here is derived from an EMBL/GenBank/DDBJ whole genome shotgun (WGS) entry which is preliminary data.</text>
</comment>